<evidence type="ECO:0000259" key="2">
    <source>
        <dbReference type="PROSITE" id="PS50914"/>
    </source>
</evidence>
<keyword evidence="3" id="KW-0449">Lipoprotein</keyword>
<dbReference type="InterPro" id="IPR007055">
    <property type="entry name" value="BON_dom"/>
</dbReference>
<name>L0DJT7_SINAD</name>
<dbReference type="KEGG" id="saci:Sinac_5374"/>
<accession>L0DJT7</accession>
<organism evidence="3 4">
    <name type="scientific">Singulisphaera acidiphila (strain ATCC BAA-1392 / DSM 18658 / VKM B-2454 / MOB10)</name>
    <dbReference type="NCBI Taxonomy" id="886293"/>
    <lineage>
        <taxon>Bacteria</taxon>
        <taxon>Pseudomonadati</taxon>
        <taxon>Planctomycetota</taxon>
        <taxon>Planctomycetia</taxon>
        <taxon>Isosphaerales</taxon>
        <taxon>Isosphaeraceae</taxon>
        <taxon>Singulisphaera</taxon>
    </lineage>
</organism>
<reference evidence="3 4" key="1">
    <citation type="submission" date="2012-02" db="EMBL/GenBank/DDBJ databases">
        <title>Complete sequence of chromosome of Singulisphaera acidiphila DSM 18658.</title>
        <authorList>
            <consortium name="US DOE Joint Genome Institute (JGI-PGF)"/>
            <person name="Lucas S."/>
            <person name="Copeland A."/>
            <person name="Lapidus A."/>
            <person name="Glavina del Rio T."/>
            <person name="Dalin E."/>
            <person name="Tice H."/>
            <person name="Bruce D."/>
            <person name="Goodwin L."/>
            <person name="Pitluck S."/>
            <person name="Peters L."/>
            <person name="Ovchinnikova G."/>
            <person name="Chertkov O."/>
            <person name="Kyrpides N."/>
            <person name="Mavromatis K."/>
            <person name="Ivanova N."/>
            <person name="Brettin T."/>
            <person name="Detter J.C."/>
            <person name="Han C."/>
            <person name="Larimer F."/>
            <person name="Land M."/>
            <person name="Hauser L."/>
            <person name="Markowitz V."/>
            <person name="Cheng J.-F."/>
            <person name="Hugenholtz P."/>
            <person name="Woyke T."/>
            <person name="Wu D."/>
            <person name="Tindall B."/>
            <person name="Pomrenke H."/>
            <person name="Brambilla E."/>
            <person name="Klenk H.-P."/>
            <person name="Eisen J.A."/>
        </authorList>
    </citation>
    <scope>NUCLEOTIDE SEQUENCE [LARGE SCALE GENOMIC DNA]</scope>
    <source>
        <strain evidence="4">ATCC BAA-1392 / DSM 18658 / VKM B-2454 / MOB10</strain>
    </source>
</reference>
<protein>
    <submittedName>
        <fullName evidence="3">Putative periplasmic or secreted lipoprotein</fullName>
    </submittedName>
</protein>
<feature type="domain" description="BON" evidence="2">
    <location>
        <begin position="85"/>
        <end position="154"/>
    </location>
</feature>
<dbReference type="Gene3D" id="3.30.1340.30">
    <property type="match status" value="1"/>
</dbReference>
<dbReference type="AlphaFoldDB" id="L0DJT7"/>
<sequence>MEKRGGPARGENDAGDDANAAPSRTRWTIAGILLGLGAAGWAGLARERGGASEGLGSAVETLAAGVHDATETVREKFAAVQSSARNLGIEQQVSARLHGDKTFDANKIELHVEEEGTAVLRGLVPDAAAKERAVELTQDTKGVLKVIDHLAVVPKPRIISVPQAELKADVIESVPAVAARPRPIR</sequence>
<dbReference type="RefSeq" id="WP_015248625.1">
    <property type="nucleotide sequence ID" value="NC_019892.1"/>
</dbReference>
<evidence type="ECO:0000313" key="3">
    <source>
        <dbReference type="EMBL" id="AGA29522.1"/>
    </source>
</evidence>
<dbReference type="Proteomes" id="UP000010798">
    <property type="component" value="Chromosome"/>
</dbReference>
<proteinExistence type="predicted"/>
<dbReference type="EMBL" id="CP003364">
    <property type="protein sequence ID" value="AGA29522.1"/>
    <property type="molecule type" value="Genomic_DNA"/>
</dbReference>
<evidence type="ECO:0000256" key="1">
    <source>
        <dbReference type="SAM" id="MobiDB-lite"/>
    </source>
</evidence>
<feature type="region of interest" description="Disordered" evidence="1">
    <location>
        <begin position="1"/>
        <end position="22"/>
    </location>
</feature>
<gene>
    <name evidence="3" type="ordered locus">Sinac_5374</name>
</gene>
<dbReference type="STRING" id="886293.Sinac_5374"/>
<dbReference type="HOGENOM" id="CLU_1460354_0_0_0"/>
<keyword evidence="4" id="KW-1185">Reference proteome</keyword>
<dbReference type="PROSITE" id="PS50914">
    <property type="entry name" value="BON"/>
    <property type="match status" value="1"/>
</dbReference>
<dbReference type="Pfam" id="PF04972">
    <property type="entry name" value="BON"/>
    <property type="match status" value="1"/>
</dbReference>
<evidence type="ECO:0000313" key="4">
    <source>
        <dbReference type="Proteomes" id="UP000010798"/>
    </source>
</evidence>
<dbReference type="eggNOG" id="COG2823">
    <property type="taxonomic scope" value="Bacteria"/>
</dbReference>